<dbReference type="Pfam" id="PF14428">
    <property type="entry name" value="DddA-like"/>
    <property type="match status" value="1"/>
</dbReference>
<dbReference type="AlphaFoldDB" id="A0A542EAV0"/>
<name>A0A542EAV0_9ACTN</name>
<proteinExistence type="predicted"/>
<dbReference type="InterPro" id="IPR032724">
    <property type="entry name" value="SCP1.201-like"/>
</dbReference>
<evidence type="ECO:0000313" key="2">
    <source>
        <dbReference type="EMBL" id="TQJ12441.1"/>
    </source>
</evidence>
<organism evidence="2 3">
    <name type="scientific">Kribbella jejuensis</name>
    <dbReference type="NCBI Taxonomy" id="236068"/>
    <lineage>
        <taxon>Bacteria</taxon>
        <taxon>Bacillati</taxon>
        <taxon>Actinomycetota</taxon>
        <taxon>Actinomycetes</taxon>
        <taxon>Propionibacteriales</taxon>
        <taxon>Kribbellaceae</taxon>
        <taxon>Kribbella</taxon>
    </lineage>
</organism>
<keyword evidence="3" id="KW-1185">Reference proteome</keyword>
<dbReference type="Proteomes" id="UP000316298">
    <property type="component" value="Unassembled WGS sequence"/>
</dbReference>
<dbReference type="OrthoDB" id="3812876at2"/>
<sequence length="296" mass="32273">MPSELQRVAQALLAAIDEIPRVVAYLHDQARKYREAAGWVGGVSNNPQARMAAMQLDEAARRCEEAAHYLSLAPLRARGWAEQMVSAERSAEPTGGSTSHPNGAAGSTSPADGRRGGASSKPGAPKPDDNGGGELPDFDPEPFRQKLPKRVVSRGYSPKTRGIWVDDDGNEHDLISGRHDPQYQQAQRHAEKLGLVTEPHKLSTAADVELKFAMKMRREGIRRARIVLNNRPCPGALGCDELLPRFLPPGSQLTVYGPDGLRRSTTEKRRPHDCRQGLLQARTRRSAATVGDARAC</sequence>
<evidence type="ECO:0000313" key="3">
    <source>
        <dbReference type="Proteomes" id="UP000316298"/>
    </source>
</evidence>
<feature type="compositionally biased region" description="Polar residues" evidence="1">
    <location>
        <begin position="95"/>
        <end position="110"/>
    </location>
</feature>
<feature type="region of interest" description="Disordered" evidence="1">
    <location>
        <begin position="84"/>
        <end position="168"/>
    </location>
</feature>
<protein>
    <submittedName>
        <fullName evidence="2">Nucleic acid/nucleotide deaminase of polymorphic system toxin</fullName>
    </submittedName>
</protein>
<evidence type="ECO:0000256" key="1">
    <source>
        <dbReference type="SAM" id="MobiDB-lite"/>
    </source>
</evidence>
<gene>
    <name evidence="2" type="ORF">FB475_5387</name>
</gene>
<dbReference type="EMBL" id="VFMM01000002">
    <property type="protein sequence ID" value="TQJ12441.1"/>
    <property type="molecule type" value="Genomic_DNA"/>
</dbReference>
<comment type="caution">
    <text evidence="2">The sequence shown here is derived from an EMBL/GenBank/DDBJ whole genome shotgun (WGS) entry which is preliminary data.</text>
</comment>
<reference evidence="2 3" key="1">
    <citation type="submission" date="2019-06" db="EMBL/GenBank/DDBJ databases">
        <title>Sequencing the genomes of 1000 actinobacteria strains.</title>
        <authorList>
            <person name="Klenk H.-P."/>
        </authorList>
    </citation>
    <scope>NUCLEOTIDE SEQUENCE [LARGE SCALE GENOMIC DNA]</scope>
    <source>
        <strain evidence="2 3">DSM 17305</strain>
    </source>
</reference>
<accession>A0A542EAV0</accession>